<dbReference type="Pfam" id="PF08766">
    <property type="entry name" value="DEK_C"/>
    <property type="match status" value="1"/>
</dbReference>
<evidence type="ECO:0000313" key="14">
    <source>
        <dbReference type="Proteomes" id="UP000694522"/>
    </source>
</evidence>
<evidence type="ECO:0000256" key="2">
    <source>
        <dbReference type="ARBA" id="ARBA00009580"/>
    </source>
</evidence>
<evidence type="ECO:0000256" key="4">
    <source>
        <dbReference type="ARBA" id="ARBA00022490"/>
    </source>
</evidence>
<keyword evidence="4" id="KW-0963">Cytoplasm</keyword>
<dbReference type="PROSITE" id="PS00383">
    <property type="entry name" value="TYR_PHOSPHATASE_1"/>
    <property type="match status" value="1"/>
</dbReference>
<reference evidence="13" key="2">
    <citation type="submission" date="2025-09" db="UniProtKB">
        <authorList>
            <consortium name="Ensembl"/>
        </authorList>
    </citation>
    <scope>IDENTIFICATION</scope>
</reference>
<proteinExistence type="inferred from homology"/>
<dbReference type="AlphaFoldDB" id="A0A8B9FQZ1"/>
<evidence type="ECO:0000256" key="9">
    <source>
        <dbReference type="SAM" id="MobiDB-lite"/>
    </source>
</evidence>
<feature type="domain" description="DEK-C" evidence="12">
    <location>
        <begin position="107"/>
        <end position="162"/>
    </location>
</feature>
<comment type="catalytic activity">
    <reaction evidence="8">
        <text>O-phospho-L-threonyl-[protein] + H2O = L-threonyl-[protein] + phosphate</text>
        <dbReference type="Rhea" id="RHEA:47004"/>
        <dbReference type="Rhea" id="RHEA-COMP:11060"/>
        <dbReference type="Rhea" id="RHEA-COMP:11605"/>
        <dbReference type="ChEBI" id="CHEBI:15377"/>
        <dbReference type="ChEBI" id="CHEBI:30013"/>
        <dbReference type="ChEBI" id="CHEBI:43474"/>
        <dbReference type="ChEBI" id="CHEBI:61977"/>
        <dbReference type="EC" id="3.1.3.16"/>
    </reaction>
</comment>
<keyword evidence="14" id="KW-1185">Reference proteome</keyword>
<comment type="subcellular location">
    <subcellularLocation>
        <location evidence="1">Cytoplasm</location>
        <location evidence="1">Cytoskeleton</location>
    </subcellularLocation>
</comment>
<dbReference type="PANTHER" id="PTHR45864">
    <property type="entry name" value="SLINGSHOT PROTEIN PHOSPHATASE HOMOLOG"/>
    <property type="match status" value="1"/>
</dbReference>
<dbReference type="GO" id="GO:0030837">
    <property type="term" value="P:negative regulation of actin filament polymerization"/>
    <property type="evidence" value="ECO:0007669"/>
    <property type="project" value="InterPro"/>
</dbReference>
<dbReference type="EC" id="3.1.3.16" evidence="3"/>
<dbReference type="InterPro" id="IPR043587">
    <property type="entry name" value="Phosphatase_SSH-like"/>
</dbReference>
<dbReference type="SUPFAM" id="SSF52799">
    <property type="entry name" value="(Phosphotyrosine protein) phosphatases II"/>
    <property type="match status" value="1"/>
</dbReference>
<keyword evidence="6" id="KW-0904">Protein phosphatase</keyword>
<feature type="region of interest" description="Disordered" evidence="9">
    <location>
        <begin position="314"/>
        <end position="351"/>
    </location>
</feature>
<dbReference type="InterPro" id="IPR000387">
    <property type="entry name" value="Tyr_Pase_dom"/>
</dbReference>
<dbReference type="FunFam" id="3.90.190.10:FF:000004">
    <property type="entry name" value="Protein phosphatase Slingshot homolog 2"/>
    <property type="match status" value="1"/>
</dbReference>
<evidence type="ECO:0000259" key="11">
    <source>
        <dbReference type="PROSITE" id="PS50056"/>
    </source>
</evidence>
<evidence type="ECO:0000256" key="7">
    <source>
        <dbReference type="ARBA" id="ARBA00023212"/>
    </source>
</evidence>
<dbReference type="GO" id="GO:0004722">
    <property type="term" value="F:protein serine/threonine phosphatase activity"/>
    <property type="evidence" value="ECO:0007669"/>
    <property type="project" value="UniProtKB-EC"/>
</dbReference>
<dbReference type="Gene3D" id="1.10.10.60">
    <property type="entry name" value="Homeodomain-like"/>
    <property type="match status" value="1"/>
</dbReference>
<protein>
    <recommendedName>
        <fullName evidence="3">protein-serine/threonine phosphatase</fullName>
        <ecNumber evidence="3">3.1.3.16</ecNumber>
    </recommendedName>
</protein>
<feature type="compositionally biased region" description="Low complexity" evidence="9">
    <location>
        <begin position="385"/>
        <end position="411"/>
    </location>
</feature>
<keyword evidence="5" id="KW-0378">Hydrolase</keyword>
<dbReference type="InterPro" id="IPR029021">
    <property type="entry name" value="Prot-tyrosine_phosphatase-like"/>
</dbReference>
<evidence type="ECO:0000256" key="8">
    <source>
        <dbReference type="ARBA" id="ARBA00048336"/>
    </source>
</evidence>
<evidence type="ECO:0000259" key="12">
    <source>
        <dbReference type="PROSITE" id="PS51998"/>
    </source>
</evidence>
<feature type="domain" description="Tyrosine specific protein phosphatases" evidence="11">
    <location>
        <begin position="232"/>
        <end position="289"/>
    </location>
</feature>
<dbReference type="InterPro" id="IPR016130">
    <property type="entry name" value="Tyr_Pase_AS"/>
</dbReference>
<dbReference type="InterPro" id="IPR020422">
    <property type="entry name" value="TYR_PHOSPHATASE_DUAL_dom"/>
</dbReference>
<reference evidence="13" key="1">
    <citation type="submission" date="2025-08" db="UniProtKB">
        <authorList>
            <consortium name="Ensembl"/>
        </authorList>
    </citation>
    <scope>IDENTIFICATION</scope>
</reference>
<dbReference type="SMART" id="SM00195">
    <property type="entry name" value="DSPc"/>
    <property type="match status" value="1"/>
</dbReference>
<dbReference type="PROSITE" id="PS50056">
    <property type="entry name" value="TYR_PHOSPHATASE_2"/>
    <property type="match status" value="1"/>
</dbReference>
<dbReference type="GO" id="GO:0003779">
    <property type="term" value="F:actin binding"/>
    <property type="evidence" value="ECO:0007669"/>
    <property type="project" value="InterPro"/>
</dbReference>
<evidence type="ECO:0000256" key="6">
    <source>
        <dbReference type="ARBA" id="ARBA00022912"/>
    </source>
</evidence>
<accession>A0A8B9FQZ1</accession>
<dbReference type="SUPFAM" id="SSF109715">
    <property type="entry name" value="DEK C-terminal domain"/>
    <property type="match status" value="1"/>
</dbReference>
<evidence type="ECO:0000256" key="5">
    <source>
        <dbReference type="ARBA" id="ARBA00022801"/>
    </source>
</evidence>
<dbReference type="InterPro" id="IPR014876">
    <property type="entry name" value="DEK_C"/>
</dbReference>
<dbReference type="InterPro" id="IPR000340">
    <property type="entry name" value="Dual-sp_phosphatase_cat-dom"/>
</dbReference>
<dbReference type="Pfam" id="PF00782">
    <property type="entry name" value="DSPc"/>
    <property type="match status" value="1"/>
</dbReference>
<keyword evidence="7" id="KW-0206">Cytoskeleton</keyword>
<sequence length="439" mass="48020">MVLPLWSDTQVFLDGDGGFSVTSGGETRIFKPISVQTMWAVLQELHRACEDAARGGHIPGGAALGWARGYAAALRSEQSCLNEWRAMADLESVRPASPPPLRPGAPELSEQTVRALLRDVMASADLESVTSKEVREELERRTGHSLAQHKDFIDNEMLLVLAQMDRPSRVFPHLYLGSEWNAANLEELQQNRVTHILNVAREIDNFFPALFTYMNVRVYDEETAQLLPHWNDTFLFLSRVRASGGRALVHCRMGLSRSAATVLAYAMKEFGWSLERALRHVRHCRPGAMPNPGFMRQLDFYQGILRASRHSTMWEPRAAEPQPQGDEGGAAPSPQSPEDGTVPGVLGSSPRPRISLCAVMRSISQLEPPEPPELPEEPLSEKVFAAAEAPAGSGGSPTAASPRARPSSRPRWVPRQCSLDGGPAPEDGGSAHGHAPTGR</sequence>
<name>A0A8B9FQZ1_9PSIT</name>
<dbReference type="GO" id="GO:0005856">
    <property type="term" value="C:cytoskeleton"/>
    <property type="evidence" value="ECO:0007669"/>
    <property type="project" value="UniProtKB-SubCell"/>
</dbReference>
<evidence type="ECO:0000256" key="3">
    <source>
        <dbReference type="ARBA" id="ARBA00013081"/>
    </source>
</evidence>
<evidence type="ECO:0000313" key="13">
    <source>
        <dbReference type="Ensembl" id="ENSACOP00000013517.1"/>
    </source>
</evidence>
<evidence type="ECO:0000256" key="1">
    <source>
        <dbReference type="ARBA" id="ARBA00004245"/>
    </source>
</evidence>
<dbReference type="Proteomes" id="UP000694522">
    <property type="component" value="Unplaced"/>
</dbReference>
<dbReference type="PROSITE" id="PS50054">
    <property type="entry name" value="TYR_PHOSPHATASE_DUAL"/>
    <property type="match status" value="1"/>
</dbReference>
<dbReference type="Ensembl" id="ENSACOT00000013994.1">
    <property type="protein sequence ID" value="ENSACOP00000013517.1"/>
    <property type="gene ID" value="ENSACOG00000009378.1"/>
</dbReference>
<dbReference type="Pfam" id="PF23040">
    <property type="entry name" value="PH_SSH1-like_1st"/>
    <property type="match status" value="1"/>
</dbReference>
<feature type="domain" description="Tyrosine-protein phosphatase" evidence="10">
    <location>
        <begin position="166"/>
        <end position="307"/>
    </location>
</feature>
<dbReference type="PANTHER" id="PTHR45864:SF4">
    <property type="entry name" value="PROTEIN PHOSPHATASE SLINGSHOT HOMOLOG 3"/>
    <property type="match status" value="1"/>
</dbReference>
<organism evidence="13 14">
    <name type="scientific">Amazona collaria</name>
    <name type="common">yellow-billed parrot</name>
    <dbReference type="NCBI Taxonomy" id="241587"/>
    <lineage>
        <taxon>Eukaryota</taxon>
        <taxon>Metazoa</taxon>
        <taxon>Chordata</taxon>
        <taxon>Craniata</taxon>
        <taxon>Vertebrata</taxon>
        <taxon>Euteleostomi</taxon>
        <taxon>Archelosauria</taxon>
        <taxon>Archosauria</taxon>
        <taxon>Dinosauria</taxon>
        <taxon>Saurischia</taxon>
        <taxon>Theropoda</taxon>
        <taxon>Coelurosauria</taxon>
        <taxon>Aves</taxon>
        <taxon>Neognathae</taxon>
        <taxon>Neoaves</taxon>
        <taxon>Telluraves</taxon>
        <taxon>Australaves</taxon>
        <taxon>Psittaciformes</taxon>
        <taxon>Psittacidae</taxon>
        <taxon>Amazona</taxon>
    </lineage>
</organism>
<dbReference type="PROSITE" id="PS51998">
    <property type="entry name" value="DEK_C"/>
    <property type="match status" value="1"/>
</dbReference>
<dbReference type="Gene3D" id="3.90.190.10">
    <property type="entry name" value="Protein tyrosine phosphatase superfamily"/>
    <property type="match status" value="1"/>
</dbReference>
<comment type="similarity">
    <text evidence="2">Belongs to the protein-tyrosine phosphatase family.</text>
</comment>
<dbReference type="InterPro" id="IPR043588">
    <property type="entry name" value="SSH-N"/>
</dbReference>
<evidence type="ECO:0000259" key="10">
    <source>
        <dbReference type="PROSITE" id="PS50054"/>
    </source>
</evidence>
<feature type="region of interest" description="Disordered" evidence="9">
    <location>
        <begin position="366"/>
        <end position="439"/>
    </location>
</feature>